<gene>
    <name evidence="7" type="ORF">EMCG_04419</name>
</gene>
<dbReference type="AlphaFoldDB" id="A0A0G2J7H3"/>
<accession>A0A0G2J7H3</accession>
<comment type="caution">
    <text evidence="7">The sequence shown here is derived from an EMBL/GenBank/DDBJ whole genome shotgun (WGS) entry which is preliminary data.</text>
</comment>
<reference evidence="8" key="1">
    <citation type="journal article" date="2015" name="PLoS Genet.">
        <title>The dynamic genome and transcriptome of the human fungal pathogen Blastomyces and close relative Emmonsia.</title>
        <authorList>
            <person name="Munoz J.F."/>
            <person name="Gauthier G.M."/>
            <person name="Desjardins C.A."/>
            <person name="Gallo J.E."/>
            <person name="Holder J."/>
            <person name="Sullivan T.D."/>
            <person name="Marty A.J."/>
            <person name="Carmen J.C."/>
            <person name="Chen Z."/>
            <person name="Ding L."/>
            <person name="Gujja S."/>
            <person name="Magrini V."/>
            <person name="Misas E."/>
            <person name="Mitreva M."/>
            <person name="Priest M."/>
            <person name="Saif S."/>
            <person name="Whiston E.A."/>
            <person name="Young S."/>
            <person name="Zeng Q."/>
            <person name="Goldman W.E."/>
            <person name="Mardis E.R."/>
            <person name="Taylor J.W."/>
            <person name="McEwen J.G."/>
            <person name="Clay O.K."/>
            <person name="Klein B.S."/>
            <person name="Cuomo C.A."/>
        </authorList>
    </citation>
    <scope>NUCLEOTIDE SEQUENCE [LARGE SCALE GENOMIC DNA]</scope>
    <source>
        <strain evidence="8">UAMH 3008</strain>
    </source>
</reference>
<evidence type="ECO:0000256" key="3">
    <source>
        <dbReference type="ARBA" id="ARBA00022776"/>
    </source>
</evidence>
<evidence type="ECO:0000256" key="1">
    <source>
        <dbReference type="ARBA" id="ARBA00006940"/>
    </source>
</evidence>
<organism evidence="7 8">
    <name type="scientific">[Emmonsia] crescens</name>
    <dbReference type="NCBI Taxonomy" id="73230"/>
    <lineage>
        <taxon>Eukaryota</taxon>
        <taxon>Fungi</taxon>
        <taxon>Dikarya</taxon>
        <taxon>Ascomycota</taxon>
        <taxon>Pezizomycotina</taxon>
        <taxon>Eurotiomycetes</taxon>
        <taxon>Eurotiomycetidae</taxon>
        <taxon>Onygenales</taxon>
        <taxon>Ajellomycetaceae</taxon>
        <taxon>Emergomyces</taxon>
    </lineage>
</organism>
<dbReference type="InterPro" id="IPR008401">
    <property type="entry name" value="Apc13"/>
</dbReference>
<dbReference type="EMBL" id="LCZI01001386">
    <property type="protein sequence ID" value="KKZ60946.1"/>
    <property type="molecule type" value="Genomic_DNA"/>
</dbReference>
<comment type="similarity">
    <text evidence="1">Belongs to the APC13 family.</text>
</comment>
<keyword evidence="3" id="KW-0498">Mitosis</keyword>
<dbReference type="Proteomes" id="UP000034164">
    <property type="component" value="Unassembled WGS sequence"/>
</dbReference>
<keyword evidence="2" id="KW-0132">Cell division</keyword>
<evidence type="ECO:0000256" key="6">
    <source>
        <dbReference type="SAM" id="MobiDB-lite"/>
    </source>
</evidence>
<evidence type="ECO:0000256" key="4">
    <source>
        <dbReference type="ARBA" id="ARBA00022786"/>
    </source>
</evidence>
<feature type="compositionally biased region" description="Polar residues" evidence="6">
    <location>
        <begin position="1"/>
        <end position="34"/>
    </location>
</feature>
<keyword evidence="5" id="KW-0131">Cell cycle</keyword>
<dbReference type="Pfam" id="PF05839">
    <property type="entry name" value="Apc13p"/>
    <property type="match status" value="1"/>
</dbReference>
<dbReference type="GO" id="GO:0051301">
    <property type="term" value="P:cell division"/>
    <property type="evidence" value="ECO:0007669"/>
    <property type="project" value="UniProtKB-KW"/>
</dbReference>
<evidence type="ECO:0000256" key="5">
    <source>
        <dbReference type="ARBA" id="ARBA00023306"/>
    </source>
</evidence>
<evidence type="ECO:0000313" key="8">
    <source>
        <dbReference type="Proteomes" id="UP000034164"/>
    </source>
</evidence>
<proteinExistence type="inferred from homology"/>
<dbReference type="VEuPathDB" id="FungiDB:EMCG_04419"/>
<dbReference type="GO" id="GO:0005680">
    <property type="term" value="C:anaphase-promoting complex"/>
    <property type="evidence" value="ECO:0007669"/>
    <property type="project" value="InterPro"/>
</dbReference>
<dbReference type="PANTHER" id="PTHR28526">
    <property type="entry name" value="ANAPHASE-PROMOTING COMPLEX SUBUNIT 13"/>
    <property type="match status" value="1"/>
</dbReference>
<name>A0A0G2J7H3_9EURO</name>
<protein>
    <submittedName>
        <fullName evidence="7">Uncharacterized protein</fullName>
    </submittedName>
</protein>
<sequence length="211" mass="22246">MEGQQPTANSHSSTTSVIKEARWNQTQSKDSSPNHIHFHHPRLADLFEDFNRPYTSIFTSNTGAGTGTSSSNGHNPATATTSTAINNPSTNPSSTTPATINSFLPIEDIYVSPQHQPVNPEDEDDVVPDQHAVFGITRAMDARREVVWRDLALEELMRGARLAERSGGVGVIVGAGGGVGGTSTRGIRRGGGGVGGVSAGGSGVRRIMCLR</sequence>
<feature type="region of interest" description="Disordered" evidence="6">
    <location>
        <begin position="64"/>
        <end position="100"/>
    </location>
</feature>
<feature type="region of interest" description="Disordered" evidence="6">
    <location>
        <begin position="1"/>
        <end position="37"/>
    </location>
</feature>
<dbReference type="PANTHER" id="PTHR28526:SF1">
    <property type="entry name" value="ANAPHASE-PROMOTING COMPLEX SUBUNIT 13"/>
    <property type="match status" value="1"/>
</dbReference>
<evidence type="ECO:0000313" key="7">
    <source>
        <dbReference type="EMBL" id="KKZ60946.1"/>
    </source>
</evidence>
<keyword evidence="4" id="KW-0833">Ubl conjugation pathway</keyword>
<evidence type="ECO:0000256" key="2">
    <source>
        <dbReference type="ARBA" id="ARBA00022618"/>
    </source>
</evidence>
<dbReference type="OrthoDB" id="2351920at2759"/>